<feature type="region of interest" description="Disordered" evidence="9">
    <location>
        <begin position="1"/>
        <end position="24"/>
    </location>
</feature>
<dbReference type="GO" id="GO:0016829">
    <property type="term" value="F:lyase activity"/>
    <property type="evidence" value="ECO:0007669"/>
    <property type="project" value="UniProtKB-KW"/>
</dbReference>
<dbReference type="GO" id="GO:0006508">
    <property type="term" value="P:proteolysis"/>
    <property type="evidence" value="ECO:0007669"/>
    <property type="project" value="UniProtKB-KW"/>
</dbReference>
<organism evidence="10 11">
    <name type="scientific">Paracoccus solventivorans</name>
    <dbReference type="NCBI Taxonomy" id="53463"/>
    <lineage>
        <taxon>Bacteria</taxon>
        <taxon>Pseudomonadati</taxon>
        <taxon>Pseudomonadota</taxon>
        <taxon>Alphaproteobacteria</taxon>
        <taxon>Rhodobacterales</taxon>
        <taxon>Paracoccaceae</taxon>
        <taxon>Paracoccus</taxon>
    </lineage>
</organism>
<dbReference type="GO" id="GO:0008233">
    <property type="term" value="F:peptidase activity"/>
    <property type="evidence" value="ECO:0007669"/>
    <property type="project" value="UniProtKB-KW"/>
</dbReference>
<dbReference type="PANTHER" id="PTHR13604:SF0">
    <property type="entry name" value="ABASIC SITE PROCESSING PROTEIN HMCES"/>
    <property type="match status" value="1"/>
</dbReference>
<evidence type="ECO:0000256" key="1">
    <source>
        <dbReference type="ARBA" id="ARBA00008136"/>
    </source>
</evidence>
<dbReference type="GO" id="GO:0003697">
    <property type="term" value="F:single-stranded DNA binding"/>
    <property type="evidence" value="ECO:0007669"/>
    <property type="project" value="InterPro"/>
</dbReference>
<dbReference type="SUPFAM" id="SSF143081">
    <property type="entry name" value="BB1717-like"/>
    <property type="match status" value="1"/>
</dbReference>
<dbReference type="Proteomes" id="UP000184444">
    <property type="component" value="Unassembled WGS sequence"/>
</dbReference>
<keyword evidence="4 8" id="KW-0378">Hydrolase</keyword>
<dbReference type="InterPro" id="IPR036590">
    <property type="entry name" value="SRAP-like"/>
</dbReference>
<dbReference type="InterPro" id="IPR003738">
    <property type="entry name" value="SRAP"/>
</dbReference>
<reference evidence="11" key="1">
    <citation type="submission" date="2016-11" db="EMBL/GenBank/DDBJ databases">
        <authorList>
            <person name="Varghese N."/>
            <person name="Submissions S."/>
        </authorList>
    </citation>
    <scope>NUCLEOTIDE SEQUENCE [LARGE SCALE GENOMIC DNA]</scope>
    <source>
        <strain evidence="11">DSM 6637</strain>
    </source>
</reference>
<sequence length="243" mass="27116">MALRAEPLRGGGTIARRPRDRDGLDAAAGAPEIMCNLYSQTRAQEAMRQLFQHRGWIDRTGNLEPGDIYPDQLAPIIRNAADGGVELVKARWGMPTPPQHMKTQRDPGVTNIRNTASPHWRRWLDPAHRCLVPLTAFAEPLGKGRGNQWFAPDDDCPAFFAGIETRAWRSVRKVKDGETTDDLFGFLTTSPNAEVAPIHPKAMPVILTRPDEWEAWLIAPWTEARALQRPLPDGALRLLDPPS</sequence>
<dbReference type="EC" id="3.4.-.-" evidence="8"/>
<evidence type="ECO:0000256" key="3">
    <source>
        <dbReference type="ARBA" id="ARBA00022763"/>
    </source>
</evidence>
<evidence type="ECO:0000256" key="7">
    <source>
        <dbReference type="ARBA" id="ARBA00023239"/>
    </source>
</evidence>
<dbReference type="PANTHER" id="PTHR13604">
    <property type="entry name" value="DC12-RELATED"/>
    <property type="match status" value="1"/>
</dbReference>
<dbReference type="Pfam" id="PF02586">
    <property type="entry name" value="SRAP"/>
    <property type="match status" value="1"/>
</dbReference>
<dbReference type="GO" id="GO:0106300">
    <property type="term" value="P:protein-DNA covalent cross-linking repair"/>
    <property type="evidence" value="ECO:0007669"/>
    <property type="project" value="InterPro"/>
</dbReference>
<evidence type="ECO:0000256" key="6">
    <source>
        <dbReference type="ARBA" id="ARBA00023125"/>
    </source>
</evidence>
<evidence type="ECO:0000313" key="10">
    <source>
        <dbReference type="EMBL" id="SHM56654.1"/>
    </source>
</evidence>
<dbReference type="STRING" id="53463.SAMN05444389_1144"/>
<evidence type="ECO:0000313" key="11">
    <source>
        <dbReference type="Proteomes" id="UP000184444"/>
    </source>
</evidence>
<proteinExistence type="inferred from homology"/>
<evidence type="ECO:0000256" key="2">
    <source>
        <dbReference type="ARBA" id="ARBA00022670"/>
    </source>
</evidence>
<comment type="similarity">
    <text evidence="1 8">Belongs to the SOS response-associated peptidase family.</text>
</comment>
<dbReference type="AlphaFoldDB" id="A0A1M7JUJ4"/>
<dbReference type="Gene3D" id="3.90.1680.20">
    <property type="match status" value="2"/>
</dbReference>
<evidence type="ECO:0000256" key="9">
    <source>
        <dbReference type="SAM" id="MobiDB-lite"/>
    </source>
</evidence>
<keyword evidence="6" id="KW-0238">DNA-binding</keyword>
<keyword evidence="3" id="KW-0227">DNA damage</keyword>
<keyword evidence="11" id="KW-1185">Reference proteome</keyword>
<evidence type="ECO:0000256" key="4">
    <source>
        <dbReference type="ARBA" id="ARBA00022801"/>
    </source>
</evidence>
<dbReference type="EMBL" id="FRCK01000014">
    <property type="protein sequence ID" value="SHM56654.1"/>
    <property type="molecule type" value="Genomic_DNA"/>
</dbReference>
<keyword evidence="2 8" id="KW-0645">Protease</keyword>
<protein>
    <recommendedName>
        <fullName evidence="8">Abasic site processing protein</fullName>
        <ecNumber evidence="8">3.4.-.-</ecNumber>
    </recommendedName>
</protein>
<accession>A0A1M7JUJ4</accession>
<keyword evidence="7" id="KW-0456">Lyase</keyword>
<evidence type="ECO:0000256" key="8">
    <source>
        <dbReference type="RuleBase" id="RU364100"/>
    </source>
</evidence>
<gene>
    <name evidence="10" type="ORF">SAMN05444389_1144</name>
</gene>
<evidence type="ECO:0000256" key="5">
    <source>
        <dbReference type="ARBA" id="ARBA00023124"/>
    </source>
</evidence>
<name>A0A1M7JUJ4_9RHOB</name>
<keyword evidence="5" id="KW-0190">Covalent protein-DNA linkage</keyword>